<comment type="subcellular location">
    <subcellularLocation>
        <location evidence="5">Cytoplasm</location>
    </subcellularLocation>
</comment>
<dbReference type="GO" id="GO:0004518">
    <property type="term" value="F:nuclease activity"/>
    <property type="evidence" value="ECO:0007669"/>
    <property type="project" value="UniProtKB-KW"/>
</dbReference>
<dbReference type="InterPro" id="IPR006641">
    <property type="entry name" value="YqgF/RNaseH-like_dom"/>
</dbReference>
<dbReference type="GO" id="GO:0005829">
    <property type="term" value="C:cytosol"/>
    <property type="evidence" value="ECO:0007669"/>
    <property type="project" value="TreeGrafter"/>
</dbReference>
<feature type="domain" description="YqgF/RNase H-like" evidence="6">
    <location>
        <begin position="8"/>
        <end position="108"/>
    </location>
</feature>
<evidence type="ECO:0000256" key="1">
    <source>
        <dbReference type="ARBA" id="ARBA00022490"/>
    </source>
</evidence>
<dbReference type="eggNOG" id="COG0816">
    <property type="taxonomic scope" value="Bacteria"/>
</dbReference>
<proteinExistence type="inferred from homology"/>
<dbReference type="NCBIfam" id="TIGR00250">
    <property type="entry name" value="RNAse_H_YqgF"/>
    <property type="match status" value="1"/>
</dbReference>
<gene>
    <name evidence="7" type="ordered locus">TERTU_0227</name>
</gene>
<keyword evidence="1 5" id="KW-0963">Cytoplasm</keyword>
<comment type="function">
    <text evidence="5">Could be a nuclease involved in processing of the 5'-end of pre-16S rRNA.</text>
</comment>
<dbReference type="PANTHER" id="PTHR33317:SF4">
    <property type="entry name" value="POLYNUCLEOTIDYL TRANSFERASE, RIBONUCLEASE H-LIKE SUPERFAMILY PROTEIN"/>
    <property type="match status" value="1"/>
</dbReference>
<accession>C5BLK5</accession>
<dbReference type="Pfam" id="PF03652">
    <property type="entry name" value="RuvX"/>
    <property type="match status" value="1"/>
</dbReference>
<dbReference type="HAMAP" id="MF_00651">
    <property type="entry name" value="Nuclease_YqgF"/>
    <property type="match status" value="1"/>
</dbReference>
<dbReference type="SMART" id="SM00732">
    <property type="entry name" value="YqgFc"/>
    <property type="match status" value="1"/>
</dbReference>
<dbReference type="InterPro" id="IPR012337">
    <property type="entry name" value="RNaseH-like_sf"/>
</dbReference>
<dbReference type="AlphaFoldDB" id="C5BLK5"/>
<keyword evidence="3 5" id="KW-0540">Nuclease</keyword>
<comment type="similarity">
    <text evidence="5">Belongs to the YqgF HJR family.</text>
</comment>
<protein>
    <recommendedName>
        <fullName evidence="5">Putative pre-16S rRNA nuclease</fullName>
        <ecNumber evidence="5">3.1.-.-</ecNumber>
    </recommendedName>
</protein>
<keyword evidence="8" id="KW-1185">Reference proteome</keyword>
<dbReference type="RefSeq" id="WP_015820484.1">
    <property type="nucleotide sequence ID" value="NC_012997.1"/>
</dbReference>
<dbReference type="GO" id="GO:0016788">
    <property type="term" value="F:hydrolase activity, acting on ester bonds"/>
    <property type="evidence" value="ECO:0007669"/>
    <property type="project" value="UniProtKB-UniRule"/>
</dbReference>
<sequence>MPEPRSEETILAFDFGTRSIGVAVGQTLTQSASELPTLKAKDGIPDWQQLEQLFSDWRPNLVVVGLPVNMDGSEMEMTRRARKFGNRLNGRFNQTVAFFDERLTTRAAKEEAAAHGHRGNYRAKPVDSIAARLILEGWMSERASNS</sequence>
<dbReference type="EC" id="3.1.-.-" evidence="5"/>
<dbReference type="InterPro" id="IPR005227">
    <property type="entry name" value="YqgF"/>
</dbReference>
<evidence type="ECO:0000256" key="2">
    <source>
        <dbReference type="ARBA" id="ARBA00022517"/>
    </source>
</evidence>
<dbReference type="Proteomes" id="UP000009080">
    <property type="component" value="Chromosome"/>
</dbReference>
<evidence type="ECO:0000256" key="3">
    <source>
        <dbReference type="ARBA" id="ARBA00022722"/>
    </source>
</evidence>
<dbReference type="HOGENOM" id="CLU_098240_3_0_6"/>
<evidence type="ECO:0000256" key="5">
    <source>
        <dbReference type="HAMAP-Rule" id="MF_00651"/>
    </source>
</evidence>
<evidence type="ECO:0000259" key="6">
    <source>
        <dbReference type="SMART" id="SM00732"/>
    </source>
</evidence>
<dbReference type="KEGG" id="ttu:TERTU_0227"/>
<reference evidence="7 8" key="1">
    <citation type="journal article" date="2009" name="PLoS ONE">
        <title>The complete genome of Teredinibacter turnerae T7901: an intracellular endosymbiont of marine wood-boring bivalves (shipworms).</title>
        <authorList>
            <person name="Yang J.C."/>
            <person name="Madupu R."/>
            <person name="Durkin A.S."/>
            <person name="Ekborg N.A."/>
            <person name="Pedamallu C.S."/>
            <person name="Hostetler J.B."/>
            <person name="Radune D."/>
            <person name="Toms B.S."/>
            <person name="Henrissat B."/>
            <person name="Coutinho P.M."/>
            <person name="Schwarz S."/>
            <person name="Field L."/>
            <person name="Trindade-Silva A.E."/>
            <person name="Soares C.A.G."/>
            <person name="Elshahawi S."/>
            <person name="Hanora A."/>
            <person name="Schmidt E.W."/>
            <person name="Haygood M.G."/>
            <person name="Posfai J."/>
            <person name="Benner J."/>
            <person name="Madinger C."/>
            <person name="Nove J."/>
            <person name="Anton B."/>
            <person name="Chaudhary K."/>
            <person name="Foster J."/>
            <person name="Holman A."/>
            <person name="Kumar S."/>
            <person name="Lessard P.A."/>
            <person name="Luyten Y.A."/>
            <person name="Slatko B."/>
            <person name="Wood N."/>
            <person name="Wu B."/>
            <person name="Teplitski M."/>
            <person name="Mougous J.D."/>
            <person name="Ward N."/>
            <person name="Eisen J.A."/>
            <person name="Badger J.H."/>
            <person name="Distel D.L."/>
        </authorList>
    </citation>
    <scope>NUCLEOTIDE SEQUENCE [LARGE SCALE GENOMIC DNA]</scope>
    <source>
        <strain evidence="8">ATCC 39867 / T7901</strain>
    </source>
</reference>
<dbReference type="EMBL" id="CP001614">
    <property type="protein sequence ID" value="ACR14369.1"/>
    <property type="molecule type" value="Genomic_DNA"/>
</dbReference>
<dbReference type="SUPFAM" id="SSF53098">
    <property type="entry name" value="Ribonuclease H-like"/>
    <property type="match status" value="1"/>
</dbReference>
<evidence type="ECO:0000313" key="8">
    <source>
        <dbReference type="Proteomes" id="UP000009080"/>
    </source>
</evidence>
<organism evidence="7 8">
    <name type="scientific">Teredinibacter turnerae (strain ATCC 39867 / T7901)</name>
    <dbReference type="NCBI Taxonomy" id="377629"/>
    <lineage>
        <taxon>Bacteria</taxon>
        <taxon>Pseudomonadati</taxon>
        <taxon>Pseudomonadota</taxon>
        <taxon>Gammaproteobacteria</taxon>
        <taxon>Cellvibrionales</taxon>
        <taxon>Cellvibrionaceae</taxon>
        <taxon>Teredinibacter</taxon>
    </lineage>
</organism>
<dbReference type="PANTHER" id="PTHR33317">
    <property type="entry name" value="POLYNUCLEOTIDYL TRANSFERASE, RIBONUCLEASE H-LIKE SUPERFAMILY PROTEIN"/>
    <property type="match status" value="1"/>
</dbReference>
<keyword evidence="2 5" id="KW-0690">Ribosome biogenesis</keyword>
<keyword evidence="4 5" id="KW-0378">Hydrolase</keyword>
<dbReference type="OrthoDB" id="9796140at2"/>
<dbReference type="STRING" id="377629.TERTU_0227"/>
<dbReference type="InterPro" id="IPR037027">
    <property type="entry name" value="YqgF/RNaseH-like_dom_sf"/>
</dbReference>
<evidence type="ECO:0000256" key="4">
    <source>
        <dbReference type="ARBA" id="ARBA00022801"/>
    </source>
</evidence>
<dbReference type="CDD" id="cd16964">
    <property type="entry name" value="YqgF"/>
    <property type="match status" value="1"/>
</dbReference>
<name>C5BLK5_TERTT</name>
<evidence type="ECO:0000313" key="7">
    <source>
        <dbReference type="EMBL" id="ACR14369.1"/>
    </source>
</evidence>
<dbReference type="GO" id="GO:0000967">
    <property type="term" value="P:rRNA 5'-end processing"/>
    <property type="evidence" value="ECO:0007669"/>
    <property type="project" value="UniProtKB-UniRule"/>
</dbReference>
<dbReference type="Gene3D" id="3.30.420.140">
    <property type="entry name" value="YqgF/RNase H-like domain"/>
    <property type="match status" value="1"/>
</dbReference>